<gene>
    <name evidence="2" type="ORF">BQ4739_LOCUS18723</name>
</gene>
<organism evidence="2 3">
    <name type="scientific">Tetradesmus obliquus</name>
    <name type="common">Green alga</name>
    <name type="synonym">Acutodesmus obliquus</name>
    <dbReference type="NCBI Taxonomy" id="3088"/>
    <lineage>
        <taxon>Eukaryota</taxon>
        <taxon>Viridiplantae</taxon>
        <taxon>Chlorophyta</taxon>
        <taxon>core chlorophytes</taxon>
        <taxon>Chlorophyceae</taxon>
        <taxon>CS clade</taxon>
        <taxon>Sphaeropleales</taxon>
        <taxon>Scenedesmaceae</taxon>
        <taxon>Tetradesmus</taxon>
    </lineage>
</organism>
<evidence type="ECO:0000256" key="1">
    <source>
        <dbReference type="SAM" id="MobiDB-lite"/>
    </source>
</evidence>
<feature type="compositionally biased region" description="Low complexity" evidence="1">
    <location>
        <begin position="229"/>
        <end position="251"/>
    </location>
</feature>
<feature type="region of interest" description="Disordered" evidence="1">
    <location>
        <begin position="294"/>
        <end position="313"/>
    </location>
</feature>
<evidence type="ECO:0000313" key="3">
    <source>
        <dbReference type="Proteomes" id="UP000256970"/>
    </source>
</evidence>
<feature type="compositionally biased region" description="Low complexity" evidence="1">
    <location>
        <begin position="207"/>
        <end position="221"/>
    </location>
</feature>
<accession>A0A383WLV5</accession>
<feature type="region of interest" description="Disordered" evidence="1">
    <location>
        <begin position="206"/>
        <end position="251"/>
    </location>
</feature>
<reference evidence="2 3" key="1">
    <citation type="submission" date="2016-10" db="EMBL/GenBank/DDBJ databases">
        <authorList>
            <person name="Cai Z."/>
        </authorList>
    </citation>
    <scope>NUCLEOTIDE SEQUENCE [LARGE SCALE GENOMIC DNA]</scope>
</reference>
<dbReference type="Proteomes" id="UP000256970">
    <property type="component" value="Unassembled WGS sequence"/>
</dbReference>
<feature type="region of interest" description="Disordered" evidence="1">
    <location>
        <begin position="469"/>
        <end position="498"/>
    </location>
</feature>
<sequence length="753" mass="76672">MQQQVQTATHLHPHLAATGQCAKRLVHVRRTQRPLILAHASSSKHAASSSAAPLHQQLLGGVRSAASRVDPRRLLGRLTEKQQQQQHDINIAHPAPVAAGQAAASDVQGAAGFPAQLLRLVGDVARAVPGAQQSGPHASHINAASVNHHTAAAPAAEGSGSFAVVSGHQLDLVRHSLWSSEAAAATAAVPPANEGDWGVQPSVLDWSSAQTGSSSSSSTRTLQETPSDPSAAALSTPANLPAAAAPPSSSSSSSLRFAKHLATLSNGCAPPSSRLESLGWLLFESQRQQAALGLGPPAAAAAPGASGSSSSSDEALARQAQQWLATAESRRLLEQVYLIGQALADLGTADGSSSQPHGSSSSNAARAMLSLDYAKLLARYCCQHGCLLAQGFWAALPDDELQAKAIHVASCLETRRVVHALLYEKLLQHAGSEAAAATPSSLAAAGYAAGPLVISNTMINTQGLASSNSSSQNVEASPTAAATGNTNTNSSTASSSVTPGQANQFGWGLAGLGMSAGAVLLLVWSVAGKLVRLVVAVVLFAKDMALQLLMLRAVAATAKGLVASSSLGQLQVPAFAPVPGTAAAAAAAAPAGVGAAARGLLGAGSSSRRASPAAAAAARAQQQVPATPQHQAAWYAVLDQLAPATEAAAVYQRSGSGPLQQQQQQQHGAAAAAFGSLGLLSAVPLRSTPLSRAAAQPRVPDNQQQKQVRLPLHAVHLAKLRGALRMKQRRRPAAVAGSDRLLYQLWAPEAARC</sequence>
<keyword evidence="3" id="KW-1185">Reference proteome</keyword>
<protein>
    <submittedName>
        <fullName evidence="2">Uncharacterized protein</fullName>
    </submittedName>
</protein>
<evidence type="ECO:0000313" key="2">
    <source>
        <dbReference type="EMBL" id="SZX78440.1"/>
    </source>
</evidence>
<dbReference type="STRING" id="3088.A0A383WLV5"/>
<dbReference type="EMBL" id="FNXT01001320">
    <property type="protein sequence ID" value="SZX78440.1"/>
    <property type="molecule type" value="Genomic_DNA"/>
</dbReference>
<name>A0A383WLV5_TETOB</name>
<proteinExistence type="predicted"/>
<dbReference type="AlphaFoldDB" id="A0A383WLV5"/>